<dbReference type="PANTHER" id="PTHR13256">
    <property type="entry name" value="N-ACETYLTRANSFERASE 9"/>
    <property type="match status" value="1"/>
</dbReference>
<evidence type="ECO:0000256" key="3">
    <source>
        <dbReference type="ARBA" id="ARBA00023315"/>
    </source>
</evidence>
<dbReference type="AlphaFoldDB" id="A0A3D8T5Q1"/>
<feature type="domain" description="N-acetyltransferase" evidence="4">
    <location>
        <begin position="14"/>
        <end position="211"/>
    </location>
</feature>
<dbReference type="GO" id="GO:0008080">
    <property type="term" value="F:N-acetyltransferase activity"/>
    <property type="evidence" value="ECO:0007669"/>
    <property type="project" value="InterPro"/>
</dbReference>
<sequence>MLLNATTAISIPKVLLVPYSKWHVPRYHEWMKDEAMKVSNPSGQEIQQATASEPLSLPEEYAMQQSWRNDADKLTFIVCLPIDQERDLKDEDDAPARMIGDINLFLRVEDEEDEQGNPCPPQIIGEIELMIAEKKDQGRGFGKAALLAFVRYVLGRETEVLGEFVAGDEEAKRILGADVKKTGELKLAALSVKIGQVNERSLKLFEGLRFKKVGDAPNYFGEWELRRTGLDLDLGCEDLVVGGYREVVYGRKE</sequence>
<comment type="caution">
    <text evidence="5">The sequence shown here is derived from an EMBL/GenBank/DDBJ whole genome shotgun (WGS) entry which is preliminary data.</text>
</comment>
<dbReference type="PANTHER" id="PTHR13256:SF16">
    <property type="entry name" value="ALPHA_BETA-TUBULIN-N-ACETYLTRANSFERASE 9"/>
    <property type="match status" value="1"/>
</dbReference>
<proteinExistence type="inferred from homology"/>
<evidence type="ECO:0000313" key="5">
    <source>
        <dbReference type="EMBL" id="RDW93859.1"/>
    </source>
</evidence>
<dbReference type="InterPro" id="IPR016181">
    <property type="entry name" value="Acyl_CoA_acyltransferase"/>
</dbReference>
<keyword evidence="3" id="KW-0012">Acyltransferase</keyword>
<organism evidence="5 6">
    <name type="scientific">Aspergillus mulundensis</name>
    <dbReference type="NCBI Taxonomy" id="1810919"/>
    <lineage>
        <taxon>Eukaryota</taxon>
        <taxon>Fungi</taxon>
        <taxon>Dikarya</taxon>
        <taxon>Ascomycota</taxon>
        <taxon>Pezizomycotina</taxon>
        <taxon>Eurotiomycetes</taxon>
        <taxon>Eurotiomycetidae</taxon>
        <taxon>Eurotiales</taxon>
        <taxon>Aspergillaceae</taxon>
        <taxon>Aspergillus</taxon>
        <taxon>Aspergillus subgen. Nidulantes</taxon>
    </lineage>
</organism>
<keyword evidence="6" id="KW-1185">Reference proteome</keyword>
<name>A0A3D8T5Q1_9EURO</name>
<dbReference type="Proteomes" id="UP000256690">
    <property type="component" value="Unassembled WGS sequence"/>
</dbReference>
<dbReference type="EMBL" id="PVWQ01000001">
    <property type="protein sequence ID" value="RDW93859.1"/>
    <property type="molecule type" value="Genomic_DNA"/>
</dbReference>
<dbReference type="OrthoDB" id="5043642at2759"/>
<gene>
    <name evidence="5" type="ORF">DSM5745_01181</name>
</gene>
<evidence type="ECO:0000256" key="1">
    <source>
        <dbReference type="ARBA" id="ARBA00009342"/>
    </source>
</evidence>
<evidence type="ECO:0000259" key="4">
    <source>
        <dbReference type="Pfam" id="PF13302"/>
    </source>
</evidence>
<keyword evidence="2" id="KW-0808">Transferase</keyword>
<dbReference type="Gene3D" id="3.40.630.30">
    <property type="match status" value="1"/>
</dbReference>
<protein>
    <recommendedName>
        <fullName evidence="4">N-acetyltransferase domain-containing protein</fullName>
    </recommendedName>
</protein>
<evidence type="ECO:0000256" key="2">
    <source>
        <dbReference type="ARBA" id="ARBA00022679"/>
    </source>
</evidence>
<dbReference type="Pfam" id="PF13302">
    <property type="entry name" value="Acetyltransf_3"/>
    <property type="match status" value="1"/>
</dbReference>
<comment type="similarity">
    <text evidence="1">Belongs to the acetyltransferase family. GNAT subfamily.</text>
</comment>
<dbReference type="RefSeq" id="XP_026609042.1">
    <property type="nucleotide sequence ID" value="XM_026743197.1"/>
</dbReference>
<dbReference type="STRING" id="1810919.A0A3D8T5Q1"/>
<evidence type="ECO:0000313" key="6">
    <source>
        <dbReference type="Proteomes" id="UP000256690"/>
    </source>
</evidence>
<reference evidence="5 6" key="1">
    <citation type="journal article" date="2018" name="IMA Fungus">
        <title>IMA Genome-F 9: Draft genome sequence of Annulohypoxylon stygium, Aspergillus mulundensis, Berkeleyomyces basicola (syn. Thielaviopsis basicola), Ceratocystis smalleyi, two Cercospora beticola strains, Coleophoma cylindrospora, Fusarium fracticaudum, Phialophora cf. hyalina, and Morchella septimelata.</title>
        <authorList>
            <person name="Wingfield B.D."/>
            <person name="Bills G.F."/>
            <person name="Dong Y."/>
            <person name="Huang W."/>
            <person name="Nel W.J."/>
            <person name="Swalarsk-Parry B.S."/>
            <person name="Vaghefi N."/>
            <person name="Wilken P.M."/>
            <person name="An Z."/>
            <person name="de Beer Z.W."/>
            <person name="De Vos L."/>
            <person name="Chen L."/>
            <person name="Duong T.A."/>
            <person name="Gao Y."/>
            <person name="Hammerbacher A."/>
            <person name="Kikkert J.R."/>
            <person name="Li Y."/>
            <person name="Li H."/>
            <person name="Li K."/>
            <person name="Li Q."/>
            <person name="Liu X."/>
            <person name="Ma X."/>
            <person name="Naidoo K."/>
            <person name="Pethybridge S.J."/>
            <person name="Sun J."/>
            <person name="Steenkamp E.T."/>
            <person name="van der Nest M.A."/>
            <person name="van Wyk S."/>
            <person name="Wingfield M.J."/>
            <person name="Xiong C."/>
            <person name="Yue Q."/>
            <person name="Zhang X."/>
        </authorList>
    </citation>
    <scope>NUCLEOTIDE SEQUENCE [LARGE SCALE GENOMIC DNA]</scope>
    <source>
        <strain evidence="5 6">DSM 5745</strain>
    </source>
</reference>
<accession>A0A3D8T5Q1</accession>
<dbReference type="InterPro" id="IPR000182">
    <property type="entry name" value="GNAT_dom"/>
</dbReference>
<dbReference type="InterPro" id="IPR039135">
    <property type="entry name" value="NAT9-like"/>
</dbReference>
<dbReference type="GeneID" id="38111551"/>
<dbReference type="SUPFAM" id="SSF55729">
    <property type="entry name" value="Acyl-CoA N-acyltransferases (Nat)"/>
    <property type="match status" value="1"/>
</dbReference>